<dbReference type="GO" id="GO:0032259">
    <property type="term" value="P:methylation"/>
    <property type="evidence" value="ECO:0007669"/>
    <property type="project" value="UniProtKB-KW"/>
</dbReference>
<evidence type="ECO:0000256" key="1">
    <source>
        <dbReference type="ARBA" id="ARBA00022603"/>
    </source>
</evidence>
<feature type="domain" description="tRNA/rRNA methyltransferase SpoU type" evidence="3">
    <location>
        <begin position="108"/>
        <end position="246"/>
    </location>
</feature>
<dbReference type="InterPro" id="IPR001537">
    <property type="entry name" value="SpoU_MeTrfase"/>
</dbReference>
<dbReference type="PANTHER" id="PTHR43191:SF2">
    <property type="entry name" value="RRNA METHYLTRANSFERASE 3, MITOCHONDRIAL"/>
    <property type="match status" value="1"/>
</dbReference>
<name>A0A940DHG6_9FIRM</name>
<dbReference type="InterPro" id="IPR029064">
    <property type="entry name" value="Ribosomal_eL30-like_sf"/>
</dbReference>
<protein>
    <submittedName>
        <fullName evidence="4">RNA methyltransferase</fullName>
    </submittedName>
</protein>
<proteinExistence type="predicted"/>
<keyword evidence="2" id="KW-0808">Transferase</keyword>
<evidence type="ECO:0000259" key="3">
    <source>
        <dbReference type="Pfam" id="PF00588"/>
    </source>
</evidence>
<dbReference type="Proteomes" id="UP000727857">
    <property type="component" value="Unassembled WGS sequence"/>
</dbReference>
<dbReference type="GO" id="GO:0003723">
    <property type="term" value="F:RNA binding"/>
    <property type="evidence" value="ECO:0007669"/>
    <property type="project" value="InterPro"/>
</dbReference>
<reference evidence="4" key="1">
    <citation type="submission" date="2020-10" db="EMBL/GenBank/DDBJ databases">
        <authorList>
            <person name="Gilroy R."/>
        </authorList>
    </citation>
    <scope>NUCLEOTIDE SEQUENCE</scope>
    <source>
        <strain evidence="4">517</strain>
    </source>
</reference>
<dbReference type="InterPro" id="IPR051259">
    <property type="entry name" value="rRNA_Methyltransferase"/>
</dbReference>
<dbReference type="Gene3D" id="3.40.1280.10">
    <property type="match status" value="1"/>
</dbReference>
<dbReference type="InterPro" id="IPR029028">
    <property type="entry name" value="Alpha/beta_knot_MTases"/>
</dbReference>
<dbReference type="GO" id="GO:0006396">
    <property type="term" value="P:RNA processing"/>
    <property type="evidence" value="ECO:0007669"/>
    <property type="project" value="InterPro"/>
</dbReference>
<gene>
    <name evidence="4" type="ORF">IAB16_04395</name>
</gene>
<evidence type="ECO:0000313" key="5">
    <source>
        <dbReference type="Proteomes" id="UP000727857"/>
    </source>
</evidence>
<comment type="caution">
    <text evidence="4">The sequence shown here is derived from an EMBL/GenBank/DDBJ whole genome shotgun (WGS) entry which is preliminary data.</text>
</comment>
<dbReference type="GO" id="GO:0008173">
    <property type="term" value="F:RNA methyltransferase activity"/>
    <property type="evidence" value="ECO:0007669"/>
    <property type="project" value="InterPro"/>
</dbReference>
<dbReference type="SUPFAM" id="SSF55315">
    <property type="entry name" value="L30e-like"/>
    <property type="match status" value="1"/>
</dbReference>
<dbReference type="PANTHER" id="PTHR43191">
    <property type="entry name" value="RRNA METHYLTRANSFERASE 3"/>
    <property type="match status" value="1"/>
</dbReference>
<evidence type="ECO:0000313" key="4">
    <source>
        <dbReference type="EMBL" id="MBO8424237.1"/>
    </source>
</evidence>
<organism evidence="4 5">
    <name type="scientific">Candidatus Stercoripulliclostridium pullicola</name>
    <dbReference type="NCBI Taxonomy" id="2840953"/>
    <lineage>
        <taxon>Bacteria</taxon>
        <taxon>Bacillati</taxon>
        <taxon>Bacillota</taxon>
        <taxon>Clostridia</taxon>
        <taxon>Eubacteriales</taxon>
        <taxon>Candidatus Stercoripulliclostridium</taxon>
    </lineage>
</organism>
<sequence>MNMYPITSPANGKIKLLRSLSNKKTLLENSLFVIEGANILKDAPEGFIEEVFVRESDIGKYAALCERLTDRAYSVADEAFDRGSNTVTSAGIIATARIPEPRPVTGRLVAVLDGISDPGNLGTIIRTGTAMGIYDYISIDSAFAYAPKVVRATMGGVYYANVVDFSYAGARDFLNKEGYTVAALDMGGKNIHDYVPAAGRLALVIGSEAHGVSEEMRSLASVTLAIPMRGGHIESLNAAVSASIAFSVLTEKLNQSDNLFRR</sequence>
<dbReference type="AlphaFoldDB" id="A0A940DHG6"/>
<dbReference type="EMBL" id="JADINF010000111">
    <property type="protein sequence ID" value="MBO8424237.1"/>
    <property type="molecule type" value="Genomic_DNA"/>
</dbReference>
<keyword evidence="1 4" id="KW-0489">Methyltransferase</keyword>
<accession>A0A940DHG6</accession>
<dbReference type="CDD" id="cd18095">
    <property type="entry name" value="SpoU-like_rRNA-MTase"/>
    <property type="match status" value="1"/>
</dbReference>
<dbReference type="Pfam" id="PF00588">
    <property type="entry name" value="SpoU_methylase"/>
    <property type="match status" value="1"/>
</dbReference>
<reference evidence="4" key="2">
    <citation type="journal article" date="2021" name="PeerJ">
        <title>Extensive microbial diversity within the chicken gut microbiome revealed by metagenomics and culture.</title>
        <authorList>
            <person name="Gilroy R."/>
            <person name="Ravi A."/>
            <person name="Getino M."/>
            <person name="Pursley I."/>
            <person name="Horton D.L."/>
            <person name="Alikhan N.F."/>
            <person name="Baker D."/>
            <person name="Gharbi K."/>
            <person name="Hall N."/>
            <person name="Watson M."/>
            <person name="Adriaenssens E.M."/>
            <person name="Foster-Nyarko E."/>
            <person name="Jarju S."/>
            <person name="Secka A."/>
            <person name="Antonio M."/>
            <person name="Oren A."/>
            <person name="Chaudhuri R.R."/>
            <person name="La Ragione R."/>
            <person name="Hildebrand F."/>
            <person name="Pallen M.J."/>
        </authorList>
    </citation>
    <scope>NUCLEOTIDE SEQUENCE</scope>
    <source>
        <strain evidence="4">517</strain>
    </source>
</reference>
<dbReference type="Gene3D" id="3.30.1330.30">
    <property type="match status" value="1"/>
</dbReference>
<evidence type="ECO:0000256" key="2">
    <source>
        <dbReference type="ARBA" id="ARBA00022679"/>
    </source>
</evidence>
<dbReference type="SUPFAM" id="SSF75217">
    <property type="entry name" value="alpha/beta knot"/>
    <property type="match status" value="1"/>
</dbReference>
<dbReference type="InterPro" id="IPR029026">
    <property type="entry name" value="tRNA_m1G_MTases_N"/>
</dbReference>